<feature type="compositionally biased region" description="Low complexity" evidence="1">
    <location>
        <begin position="44"/>
        <end position="60"/>
    </location>
</feature>
<organism evidence="2 3">
    <name type="scientific">Eragrostis curvula</name>
    <name type="common">weeping love grass</name>
    <dbReference type="NCBI Taxonomy" id="38414"/>
    <lineage>
        <taxon>Eukaryota</taxon>
        <taxon>Viridiplantae</taxon>
        <taxon>Streptophyta</taxon>
        <taxon>Embryophyta</taxon>
        <taxon>Tracheophyta</taxon>
        <taxon>Spermatophyta</taxon>
        <taxon>Magnoliopsida</taxon>
        <taxon>Liliopsida</taxon>
        <taxon>Poales</taxon>
        <taxon>Poaceae</taxon>
        <taxon>PACMAD clade</taxon>
        <taxon>Chloridoideae</taxon>
        <taxon>Eragrostideae</taxon>
        <taxon>Eragrostidinae</taxon>
        <taxon>Eragrostis</taxon>
    </lineage>
</organism>
<dbReference type="Proteomes" id="UP000324897">
    <property type="component" value="Chromosome 4"/>
</dbReference>
<accession>A0A5J9VVT3</accession>
<dbReference type="AlphaFoldDB" id="A0A5J9VVT3"/>
<keyword evidence="3" id="KW-1185">Reference proteome</keyword>
<sequence length="416" mass="45963">MAGPTGAAASSSSSRGLGGVGVDRFYSPPHVRRQQQEERLKGQRPASPAAVVTPRAAARQKPPPPSPHPSPAETAKEVERRPEPPAVPSKSSASVAKEAAVVDAAPAAVDEAGNLERFLSSTTPSVPVQYLPKTSVRGWRSGDAMNSPPYFCLGDLWDSFKEWSFYGAGVPLVLNGSDSVIQYYVPYLSAIQLYADPSRLPARSRHAWEESDGESMDTSSEGSSETDVDHLRRSSWKLHVGWRVVFKEMIVKCILHPLVPYMSISRQIHRLVSILASKFPDLKTFRSCDLLPTSWMSVAWYPIYRIPTGPTLKDLDACFLTFHYLSTPSMDTDLGTPACPSLGGTNCSMNTAGKLTLPVFGMASYKLRSSIWSSNRPEEQQLAASLMQTADDWLRHRQVYHPDFRFFLTHHNTAWR</sequence>
<feature type="compositionally biased region" description="Pro residues" evidence="1">
    <location>
        <begin position="61"/>
        <end position="70"/>
    </location>
</feature>
<feature type="region of interest" description="Disordered" evidence="1">
    <location>
        <begin position="205"/>
        <end position="226"/>
    </location>
</feature>
<evidence type="ECO:0000313" key="2">
    <source>
        <dbReference type="EMBL" id="TVU39833.1"/>
    </source>
</evidence>
<dbReference type="InterPro" id="IPR008507">
    <property type="entry name" value="DUF789"/>
</dbReference>
<protein>
    <submittedName>
        <fullName evidence="2">Uncharacterized protein</fullName>
    </submittedName>
</protein>
<dbReference type="Gramene" id="TVU39833">
    <property type="protein sequence ID" value="TVU39833"/>
    <property type="gene ID" value="EJB05_13274"/>
</dbReference>
<name>A0A5J9VVT3_9POAL</name>
<dbReference type="PANTHER" id="PTHR31343:SF8">
    <property type="entry name" value="OS07G0246600 PROTEIN"/>
    <property type="match status" value="1"/>
</dbReference>
<feature type="region of interest" description="Disordered" evidence="1">
    <location>
        <begin position="1"/>
        <end position="95"/>
    </location>
</feature>
<dbReference type="PANTHER" id="PTHR31343">
    <property type="entry name" value="T15D22.8"/>
    <property type="match status" value="1"/>
</dbReference>
<dbReference type="EMBL" id="RWGY01000007">
    <property type="protein sequence ID" value="TVU39833.1"/>
    <property type="molecule type" value="Genomic_DNA"/>
</dbReference>
<reference evidence="2 3" key="1">
    <citation type="journal article" date="2019" name="Sci. Rep.">
        <title>A high-quality genome of Eragrostis curvula grass provides insights into Poaceae evolution and supports new strategies to enhance forage quality.</title>
        <authorList>
            <person name="Carballo J."/>
            <person name="Santos B.A.C.M."/>
            <person name="Zappacosta D."/>
            <person name="Garbus I."/>
            <person name="Selva J.P."/>
            <person name="Gallo C.A."/>
            <person name="Diaz A."/>
            <person name="Albertini E."/>
            <person name="Caccamo M."/>
            <person name="Echenique V."/>
        </authorList>
    </citation>
    <scope>NUCLEOTIDE SEQUENCE [LARGE SCALE GENOMIC DNA]</scope>
    <source>
        <strain evidence="3">cv. Victoria</strain>
        <tissue evidence="2">Leaf</tissue>
    </source>
</reference>
<evidence type="ECO:0000256" key="1">
    <source>
        <dbReference type="SAM" id="MobiDB-lite"/>
    </source>
</evidence>
<proteinExistence type="predicted"/>
<feature type="compositionally biased region" description="Basic and acidic residues" evidence="1">
    <location>
        <begin position="74"/>
        <end position="83"/>
    </location>
</feature>
<feature type="compositionally biased region" description="Polar residues" evidence="1">
    <location>
        <begin position="216"/>
        <end position="225"/>
    </location>
</feature>
<dbReference type="Pfam" id="PF05623">
    <property type="entry name" value="DUF789"/>
    <property type="match status" value="1"/>
</dbReference>
<feature type="compositionally biased region" description="Low complexity" evidence="1">
    <location>
        <begin position="1"/>
        <end position="15"/>
    </location>
</feature>
<gene>
    <name evidence="2" type="ORF">EJB05_13274</name>
</gene>
<evidence type="ECO:0000313" key="3">
    <source>
        <dbReference type="Proteomes" id="UP000324897"/>
    </source>
</evidence>
<comment type="caution">
    <text evidence="2">The sequence shown here is derived from an EMBL/GenBank/DDBJ whole genome shotgun (WGS) entry which is preliminary data.</text>
</comment>
<dbReference type="OrthoDB" id="1896065at2759"/>